<gene>
    <name evidence="1" type="ORF">BIN_B_00206</name>
</gene>
<sequence>MPVYARPDALIELLGPAWYAVLGSNYGDAALEFLAL</sequence>
<accession>A0A653EHB5</accession>
<protein>
    <submittedName>
        <fullName evidence="1">Uncharacterized protein</fullName>
    </submittedName>
</protein>
<proteinExistence type="predicted"/>
<organism evidence="1">
    <name type="scientific">Mycobacterium kansasii</name>
    <dbReference type="NCBI Taxonomy" id="1768"/>
    <lineage>
        <taxon>Bacteria</taxon>
        <taxon>Bacillati</taxon>
        <taxon>Actinomycetota</taxon>
        <taxon>Actinomycetes</taxon>
        <taxon>Mycobacteriales</taxon>
        <taxon>Mycobacteriaceae</taxon>
        <taxon>Mycobacterium</taxon>
    </lineage>
</organism>
<reference evidence="1" key="1">
    <citation type="submission" date="2019-05" db="EMBL/GenBank/DDBJ databases">
        <authorList>
            <person name="Naeem R."/>
            <person name="Antony C."/>
            <person name="Guan Q."/>
        </authorList>
    </citation>
    <scope>NUCLEOTIDE SEQUENCE</scope>
    <source>
        <strain evidence="1">3</strain>
    </source>
</reference>
<name>A0A653EHB5_MYCKA</name>
<evidence type="ECO:0000313" key="1">
    <source>
        <dbReference type="EMBL" id="VTO96105.1"/>
    </source>
</evidence>
<dbReference type="EMBL" id="LR589236">
    <property type="protein sequence ID" value="VTO96105.1"/>
    <property type="molecule type" value="Genomic_DNA"/>
</dbReference>
<dbReference type="AlphaFoldDB" id="A0A653EHB5"/>